<comment type="caution">
    <text evidence="1">The sequence shown here is derived from an EMBL/GenBank/DDBJ whole genome shotgun (WGS) entry which is preliminary data.</text>
</comment>
<name>A0A834JN77_VESGE</name>
<reference evidence="1" key="1">
    <citation type="journal article" date="2020" name="G3 (Bethesda)">
        <title>High-Quality Assemblies for Three Invasive Social Wasps from the &lt;i&gt;Vespula&lt;/i&gt; Genus.</title>
        <authorList>
            <person name="Harrop T.W.R."/>
            <person name="Guhlin J."/>
            <person name="McLaughlin G.M."/>
            <person name="Permina E."/>
            <person name="Stockwell P."/>
            <person name="Gilligan J."/>
            <person name="Le Lec M.F."/>
            <person name="Gruber M.A.M."/>
            <person name="Quinn O."/>
            <person name="Lovegrove M."/>
            <person name="Duncan E.J."/>
            <person name="Remnant E.J."/>
            <person name="Van Eeckhoven J."/>
            <person name="Graham B."/>
            <person name="Knapp R.A."/>
            <person name="Langford K.W."/>
            <person name="Kronenberg Z."/>
            <person name="Press M.O."/>
            <person name="Eacker S.M."/>
            <person name="Wilson-Rankin E.E."/>
            <person name="Purcell J."/>
            <person name="Lester P.J."/>
            <person name="Dearden P.K."/>
        </authorList>
    </citation>
    <scope>NUCLEOTIDE SEQUENCE</scope>
    <source>
        <strain evidence="1">Linc-1</strain>
    </source>
</reference>
<keyword evidence="2" id="KW-1185">Reference proteome</keyword>
<evidence type="ECO:0000313" key="2">
    <source>
        <dbReference type="Proteomes" id="UP000617340"/>
    </source>
</evidence>
<organism evidence="1 2">
    <name type="scientific">Vespula germanica</name>
    <name type="common">German yellow jacket</name>
    <name type="synonym">Paravespula germanica</name>
    <dbReference type="NCBI Taxonomy" id="30212"/>
    <lineage>
        <taxon>Eukaryota</taxon>
        <taxon>Metazoa</taxon>
        <taxon>Ecdysozoa</taxon>
        <taxon>Arthropoda</taxon>
        <taxon>Hexapoda</taxon>
        <taxon>Insecta</taxon>
        <taxon>Pterygota</taxon>
        <taxon>Neoptera</taxon>
        <taxon>Endopterygota</taxon>
        <taxon>Hymenoptera</taxon>
        <taxon>Apocrita</taxon>
        <taxon>Aculeata</taxon>
        <taxon>Vespoidea</taxon>
        <taxon>Vespidae</taxon>
        <taxon>Vespinae</taxon>
        <taxon>Vespula</taxon>
    </lineage>
</organism>
<accession>A0A834JN77</accession>
<evidence type="ECO:0000313" key="1">
    <source>
        <dbReference type="EMBL" id="KAF7390222.1"/>
    </source>
</evidence>
<gene>
    <name evidence="1" type="ORF">HZH68_012079</name>
</gene>
<sequence length="80" mass="8782">MEGDRKLKLLRPVFEPVDYPVYAYIAHYISSGIGLQRRSYGIKTRVTSVDGKSCSCQEAACAWLSTGLQAAARITASKRA</sequence>
<protein>
    <submittedName>
        <fullName evidence="1">Uncharacterized protein</fullName>
    </submittedName>
</protein>
<dbReference type="EMBL" id="JACSDZ010000012">
    <property type="protein sequence ID" value="KAF7390222.1"/>
    <property type="molecule type" value="Genomic_DNA"/>
</dbReference>
<proteinExistence type="predicted"/>
<dbReference type="Proteomes" id="UP000617340">
    <property type="component" value="Unassembled WGS sequence"/>
</dbReference>
<dbReference type="AlphaFoldDB" id="A0A834JN77"/>